<dbReference type="GO" id="GO:0005741">
    <property type="term" value="C:mitochondrial outer membrane"/>
    <property type="evidence" value="ECO:0007669"/>
    <property type="project" value="EnsemblFungi"/>
</dbReference>
<accession>A0A1E3QKL0</accession>
<dbReference type="Gene3D" id="1.50.40.10">
    <property type="entry name" value="Mitochondrial carrier domain"/>
    <property type="match status" value="1"/>
</dbReference>
<reference evidence="8" key="1">
    <citation type="submission" date="2016-05" db="EMBL/GenBank/DDBJ databases">
        <title>Comparative genomics of biotechnologically important yeasts.</title>
        <authorList>
            <consortium name="DOE Joint Genome Institute"/>
            <person name="Riley R."/>
            <person name="Haridas S."/>
            <person name="Wolfe K.H."/>
            <person name="Lopes M.R."/>
            <person name="Hittinger C.T."/>
            <person name="Goker M."/>
            <person name="Salamov A."/>
            <person name="Wisecaver J."/>
            <person name="Long T.M."/>
            <person name="Aerts A.L."/>
            <person name="Barry K."/>
            <person name="Choi C."/>
            <person name="Clum A."/>
            <person name="Coughlan A.Y."/>
            <person name="Deshpande S."/>
            <person name="Douglass A.P."/>
            <person name="Hanson S.J."/>
            <person name="Klenk H.-P."/>
            <person name="Labutti K."/>
            <person name="Lapidus A."/>
            <person name="Lindquist E."/>
            <person name="Lipzen A."/>
            <person name="Meier-Kolthoff J.P."/>
            <person name="Ohm R.A."/>
            <person name="Otillar R.P."/>
            <person name="Pangilinan J."/>
            <person name="Peng Y."/>
            <person name="Rokas A."/>
            <person name="Rosa C.A."/>
            <person name="Scheuner C."/>
            <person name="Sibirny A.A."/>
            <person name="Slot J.C."/>
            <person name="Stielow J.B."/>
            <person name="Sun H."/>
            <person name="Kurtzman C.P."/>
            <person name="Blackwell M."/>
            <person name="Grigoriev I.V."/>
            <person name="Jeffries T.W."/>
        </authorList>
    </citation>
    <scope>NUCLEOTIDE SEQUENCE [LARGE SCALE GENOMIC DNA]</scope>
    <source>
        <strain evidence="8">NRRL Y-12698</strain>
    </source>
</reference>
<evidence type="ECO:0000256" key="3">
    <source>
        <dbReference type="ARBA" id="ARBA00022737"/>
    </source>
</evidence>
<protein>
    <recommendedName>
        <fullName evidence="9">Mitochondrial carrier protein</fullName>
    </recommendedName>
</protein>
<evidence type="ECO:0000256" key="6">
    <source>
        <dbReference type="SAM" id="Phobius"/>
    </source>
</evidence>
<dbReference type="GO" id="GO:1990627">
    <property type="term" value="P:mitochondrial inner membrane fusion"/>
    <property type="evidence" value="ECO:0007669"/>
    <property type="project" value="EnsemblFungi"/>
</dbReference>
<dbReference type="EMBL" id="KV454436">
    <property type="protein sequence ID" value="ODQ78221.1"/>
    <property type="molecule type" value="Genomic_DNA"/>
</dbReference>
<feature type="non-terminal residue" evidence="7">
    <location>
        <position position="453"/>
    </location>
</feature>
<evidence type="ECO:0000313" key="7">
    <source>
        <dbReference type="EMBL" id="ODQ78221.1"/>
    </source>
</evidence>
<dbReference type="SUPFAM" id="SSF103506">
    <property type="entry name" value="Mitochondrial carrier"/>
    <property type="match status" value="1"/>
</dbReference>
<feature type="transmembrane region" description="Helical" evidence="6">
    <location>
        <begin position="269"/>
        <end position="295"/>
    </location>
</feature>
<dbReference type="Proteomes" id="UP000094336">
    <property type="component" value="Unassembled WGS sequence"/>
</dbReference>
<dbReference type="STRING" id="984486.A0A1E3QKL0"/>
<keyword evidence="3" id="KW-0677">Repeat</keyword>
<keyword evidence="2 6" id="KW-0812">Transmembrane</keyword>
<sequence length="453" mass="50565">MSADPQLRPYYDADSFNAGYSVIYKPGFGVIDTDANRSISSTLSTTAKGGTVSEFVLKAVHNANSSRLATSQVGIGLKKHAHLGTKNVYSDLEFLEYFEIQNINDLARKLLNSFAKNYMRVLTSQPFEICRLLLQLGAFDHKKSVTSLYVSQTATDDENSDDEEINYFLAPGDETPTRLRARRPSRVERLPTNLNHINPLTHTTVDIISSLFAKEGMKGLWRGVNASFIYTTLSSTIEAWITGVCSPFLQIPDPYFLQITDSPDPMKSLLLSVVAAVLTGLILAPLDLIRTRLIITSTQTRMRSIREMISGLKHYYVPLPLMVPTALLSVVGTVFRKATPFVLFTKCNIDAYSSPVAFSTMNLFASISELVIKLPLETVLRNLQASYLLGSENFHPSLATDSEDLVVNYKPRPFWEIGVRNFFNGWRVGVLNVVGTWGLDILRSTNDQREEKL</sequence>
<name>A0A1E3QKL0_9ASCO</name>
<dbReference type="GO" id="GO:1990626">
    <property type="term" value="P:mitochondrial outer membrane fusion"/>
    <property type="evidence" value="ECO:0007669"/>
    <property type="project" value="EnsemblFungi"/>
</dbReference>
<evidence type="ECO:0000256" key="5">
    <source>
        <dbReference type="ARBA" id="ARBA00023136"/>
    </source>
</evidence>
<dbReference type="RefSeq" id="XP_018983549.1">
    <property type="nucleotide sequence ID" value="XM_019131452.2"/>
</dbReference>
<organism evidence="7 8">
    <name type="scientific">Babjeviella inositovora NRRL Y-12698</name>
    <dbReference type="NCBI Taxonomy" id="984486"/>
    <lineage>
        <taxon>Eukaryota</taxon>
        <taxon>Fungi</taxon>
        <taxon>Dikarya</taxon>
        <taxon>Ascomycota</taxon>
        <taxon>Saccharomycotina</taxon>
        <taxon>Pichiomycetes</taxon>
        <taxon>Serinales incertae sedis</taxon>
        <taxon>Babjeviella</taxon>
    </lineage>
</organism>
<evidence type="ECO:0000256" key="2">
    <source>
        <dbReference type="ARBA" id="ARBA00022692"/>
    </source>
</evidence>
<evidence type="ECO:0008006" key="9">
    <source>
        <dbReference type="Google" id="ProtNLM"/>
    </source>
</evidence>
<evidence type="ECO:0000313" key="8">
    <source>
        <dbReference type="Proteomes" id="UP000094336"/>
    </source>
</evidence>
<dbReference type="PANTHER" id="PTHR24089">
    <property type="entry name" value="SOLUTE CARRIER FAMILY 25"/>
    <property type="match status" value="1"/>
</dbReference>
<comment type="subcellular location">
    <subcellularLocation>
        <location evidence="1">Mitochondrion membrane</location>
    </subcellularLocation>
</comment>
<keyword evidence="8" id="KW-1185">Reference proteome</keyword>
<dbReference type="InterPro" id="IPR023395">
    <property type="entry name" value="MCP_dom_sf"/>
</dbReference>
<keyword evidence="5 6" id="KW-0472">Membrane</keyword>
<proteinExistence type="predicted"/>
<gene>
    <name evidence="7" type="ORF">BABINDRAFT_29555</name>
</gene>
<evidence type="ECO:0000256" key="4">
    <source>
        <dbReference type="ARBA" id="ARBA00022989"/>
    </source>
</evidence>
<dbReference type="AlphaFoldDB" id="A0A1E3QKL0"/>
<dbReference type="GeneID" id="30149305"/>
<dbReference type="OrthoDB" id="77989at2759"/>
<evidence type="ECO:0000256" key="1">
    <source>
        <dbReference type="ARBA" id="ARBA00004325"/>
    </source>
</evidence>
<keyword evidence="4 6" id="KW-1133">Transmembrane helix</keyword>
<feature type="transmembrane region" description="Helical" evidence="6">
    <location>
        <begin position="315"/>
        <end position="335"/>
    </location>
</feature>